<dbReference type="SUPFAM" id="SSF52540">
    <property type="entry name" value="P-loop containing nucleoside triphosphate hydrolases"/>
    <property type="match status" value="1"/>
</dbReference>
<evidence type="ECO:0000256" key="1">
    <source>
        <dbReference type="ARBA" id="ARBA00022679"/>
    </source>
</evidence>
<dbReference type="PANTHER" id="PTHR12788:SF10">
    <property type="entry name" value="PROTEIN-TYROSINE SULFOTRANSFERASE"/>
    <property type="match status" value="1"/>
</dbReference>
<gene>
    <name evidence="3" type="ORF">GCM10011487_67450</name>
</gene>
<feature type="repeat" description="TPR" evidence="2">
    <location>
        <begin position="246"/>
        <end position="279"/>
    </location>
</feature>
<dbReference type="PROSITE" id="PS50005">
    <property type="entry name" value="TPR"/>
    <property type="match status" value="2"/>
</dbReference>
<keyword evidence="4" id="KW-1185">Reference proteome</keyword>
<dbReference type="GO" id="GO:0008476">
    <property type="term" value="F:protein-tyrosine sulfotransferase activity"/>
    <property type="evidence" value="ECO:0007669"/>
    <property type="project" value="InterPro"/>
</dbReference>
<evidence type="ECO:0000256" key="2">
    <source>
        <dbReference type="PROSITE-ProRule" id="PRU00339"/>
    </source>
</evidence>
<dbReference type="InterPro" id="IPR019734">
    <property type="entry name" value="TPR_rpt"/>
</dbReference>
<dbReference type="InterPro" id="IPR011990">
    <property type="entry name" value="TPR-like_helical_dom_sf"/>
</dbReference>
<protein>
    <recommendedName>
        <fullName evidence="5">Sulfotransferase</fullName>
    </recommendedName>
</protein>
<name>A0A829YN23_9GAMM</name>
<dbReference type="Pfam" id="PF13428">
    <property type="entry name" value="TPR_14"/>
    <property type="match status" value="1"/>
</dbReference>
<proteinExistence type="predicted"/>
<keyword evidence="1" id="KW-0808">Transferase</keyword>
<dbReference type="InterPro" id="IPR026634">
    <property type="entry name" value="TPST-like"/>
</dbReference>
<dbReference type="Pfam" id="PF13429">
    <property type="entry name" value="TPR_15"/>
    <property type="match status" value="1"/>
</dbReference>
<dbReference type="PANTHER" id="PTHR12788">
    <property type="entry name" value="PROTEIN-TYROSINE SULFOTRANSFERASE 2"/>
    <property type="match status" value="1"/>
</dbReference>
<organism evidence="3 4">
    <name type="scientific">Steroidobacter agaridevorans</name>
    <dbReference type="NCBI Taxonomy" id="2695856"/>
    <lineage>
        <taxon>Bacteria</taxon>
        <taxon>Pseudomonadati</taxon>
        <taxon>Pseudomonadota</taxon>
        <taxon>Gammaproteobacteria</taxon>
        <taxon>Steroidobacterales</taxon>
        <taxon>Steroidobacteraceae</taxon>
        <taxon>Steroidobacter</taxon>
    </lineage>
</organism>
<dbReference type="Proteomes" id="UP000445000">
    <property type="component" value="Unassembled WGS sequence"/>
</dbReference>
<evidence type="ECO:0000313" key="4">
    <source>
        <dbReference type="Proteomes" id="UP000445000"/>
    </source>
</evidence>
<comment type="caution">
    <text evidence="3">The sequence shown here is derived from an EMBL/GenBank/DDBJ whole genome shotgun (WGS) entry which is preliminary data.</text>
</comment>
<reference evidence="4" key="1">
    <citation type="submission" date="2020-01" db="EMBL/GenBank/DDBJ databases">
        <title>'Steroidobacter agaridevorans' sp. nov., agar-degrading bacteria isolated from rhizosphere soils.</title>
        <authorList>
            <person name="Ikenaga M."/>
            <person name="Kataoka M."/>
            <person name="Murouchi A."/>
            <person name="Katsuragi S."/>
            <person name="Sakai M."/>
        </authorList>
    </citation>
    <scope>NUCLEOTIDE SEQUENCE [LARGE SCALE GENOMIC DNA]</scope>
    <source>
        <strain evidence="4">YU21-B</strain>
    </source>
</reference>
<dbReference type="EMBL" id="BLJN01000010">
    <property type="protein sequence ID" value="GFE84745.1"/>
    <property type="molecule type" value="Genomic_DNA"/>
</dbReference>
<dbReference type="Gene3D" id="3.40.50.300">
    <property type="entry name" value="P-loop containing nucleotide triphosphate hydrolases"/>
    <property type="match status" value="1"/>
</dbReference>
<dbReference type="InterPro" id="IPR027417">
    <property type="entry name" value="P-loop_NTPase"/>
</dbReference>
<sequence length="643" mass="72688">MSATPEPVGTLQIALAHTRRLLDHDPSAAAEQAREILKVIPRQPLAQFLLGLAYSANRQGDQAIAALRRAVELQPDLPDAWRTLADHLTAAGDTAGADYAYAQHIRFSTRDPRLLEAGAALAENRIAVAEALLREHLKQHPTDVAAIRMFAEVAARLGRYADAEALLERCLELSPSFLGARHNYAYVLQRQNKLAKSLEQVERLLAIDPRNPGFRNMHAAVLGRAGDYDRALKIYADVVKEYPTNAKVWMSYGHALKTAGQQGECVSTYRRAIELSPQLGEAYWSLANLKTFRFSEADVAVMQEQLGRNDLSEEDRFHFHFSLGKAFEDARDYAKSFEHYDRGNSLRRAMVHYDADETSQHVRRSKQLLTPEFFAAREGRGSPAPDPIFIVGLPRAGSTLLEQILSSHPLVEGTMELPDILDMARALGGGRARGEASRYPEVLADLSADQLRELGDQYIANTSIQRKTDAPFFIDKMPNNFAHVGLIQLILPRAKIIDARRHPLGCCFSGFKQHFARGQHFTYGLDDIGRYYHDYVELMAHFDAVLPGRVHRVIYETMVDDTETEVRRLLDYCGLPFDERCLRFYENDRAVRTASSEQVRRPIYRDGVDHWQHYEAWLEPLRRALGPVLESYPAVPERFDTTR</sequence>
<dbReference type="AlphaFoldDB" id="A0A829YN23"/>
<dbReference type="SUPFAM" id="SSF48452">
    <property type="entry name" value="TPR-like"/>
    <property type="match status" value="1"/>
</dbReference>
<feature type="repeat" description="TPR" evidence="2">
    <location>
        <begin position="44"/>
        <end position="77"/>
    </location>
</feature>
<dbReference type="Gene3D" id="1.25.40.10">
    <property type="entry name" value="Tetratricopeptide repeat domain"/>
    <property type="match status" value="2"/>
</dbReference>
<dbReference type="Pfam" id="PF13469">
    <property type="entry name" value="Sulfotransfer_3"/>
    <property type="match status" value="1"/>
</dbReference>
<dbReference type="RefSeq" id="WP_161816330.1">
    <property type="nucleotide sequence ID" value="NZ_BLJN01000010.1"/>
</dbReference>
<evidence type="ECO:0000313" key="3">
    <source>
        <dbReference type="EMBL" id="GFE84745.1"/>
    </source>
</evidence>
<evidence type="ECO:0008006" key="5">
    <source>
        <dbReference type="Google" id="ProtNLM"/>
    </source>
</evidence>
<accession>A0A829YN23</accession>
<dbReference type="SMART" id="SM00028">
    <property type="entry name" value="TPR"/>
    <property type="match status" value="6"/>
</dbReference>
<keyword evidence="2" id="KW-0802">TPR repeat</keyword>